<evidence type="ECO:0000256" key="1">
    <source>
        <dbReference type="ARBA" id="ARBA00002689"/>
    </source>
</evidence>
<dbReference type="GO" id="GO:0061617">
    <property type="term" value="C:MICOS complex"/>
    <property type="evidence" value="ECO:0007669"/>
    <property type="project" value="UniProtKB-UniRule"/>
</dbReference>
<feature type="region of interest" description="Disordered" evidence="12">
    <location>
        <begin position="122"/>
        <end position="142"/>
    </location>
</feature>
<dbReference type="EMBL" id="ULHB01000095">
    <property type="protein sequence ID" value="SYW81395.1"/>
    <property type="molecule type" value="Genomic_DNA"/>
</dbReference>
<reference evidence="14" key="3">
    <citation type="submission" date="2018-08" db="EMBL/GenBank/DDBJ databases">
        <authorList>
            <person name="Guldener U."/>
        </authorList>
    </citation>
    <scope>NUCLEOTIDE SEQUENCE</scope>
    <source>
        <strain evidence="14">UB2</strain>
    </source>
</reference>
<evidence type="ECO:0000256" key="8">
    <source>
        <dbReference type="ARBA" id="ARBA00023136"/>
    </source>
</evidence>
<dbReference type="GO" id="GO:0044284">
    <property type="term" value="C:mitochondrial crista junction"/>
    <property type="evidence" value="ECO:0007669"/>
    <property type="project" value="InterPro"/>
</dbReference>
<accession>A0A1K0HCP0</accession>
<keyword evidence="16" id="KW-1185">Reference proteome</keyword>
<dbReference type="GO" id="GO:0042407">
    <property type="term" value="P:cristae formation"/>
    <property type="evidence" value="ECO:0007669"/>
    <property type="project" value="InterPro"/>
</dbReference>
<evidence type="ECO:0000256" key="9">
    <source>
        <dbReference type="ARBA" id="ARBA00032159"/>
    </source>
</evidence>
<gene>
    <name evidence="14" type="ORF">UBRO2_04265</name>
    <name evidence="13" type="ORF">UBRO_08601</name>
</gene>
<dbReference type="Proteomes" id="UP000658997">
    <property type="component" value="Unassembled WGS sequence"/>
</dbReference>
<evidence type="ECO:0000256" key="7">
    <source>
        <dbReference type="ARBA" id="ARBA00023128"/>
    </source>
</evidence>
<feature type="transmembrane region" description="Helical" evidence="11">
    <location>
        <begin position="6"/>
        <end position="24"/>
    </location>
</feature>
<keyword evidence="6 11" id="KW-1133">Transmembrane helix</keyword>
<keyword evidence="11" id="KW-0999">Mitochondrion inner membrane</keyword>
<protein>
    <recommendedName>
        <fullName evidence="4 11">MICOS complex subunit MIC12</fullName>
    </recommendedName>
    <alternativeName>
        <fullName evidence="10 11">Altered inheritance of mitochondria protein 5, mitochondrial</fullName>
    </alternativeName>
    <alternativeName>
        <fullName evidence="9 11">Found in mitochondrial proteome protein 51</fullName>
    </alternativeName>
</protein>
<keyword evidence="8 11" id="KW-0472">Membrane</keyword>
<comment type="subunit">
    <text evidence="11">Component of the mitochondrial contact site and cristae organizing system (MICOS) complex.</text>
</comment>
<evidence type="ECO:0000313" key="13">
    <source>
        <dbReference type="EMBL" id="SAM86187.1"/>
    </source>
</evidence>
<dbReference type="EMBL" id="LT558137">
    <property type="protein sequence ID" value="SAM86187.1"/>
    <property type="molecule type" value="Genomic_DNA"/>
</dbReference>
<evidence type="ECO:0000256" key="12">
    <source>
        <dbReference type="SAM" id="MobiDB-lite"/>
    </source>
</evidence>
<keyword evidence="7 11" id="KW-0496">Mitochondrion</keyword>
<evidence type="ECO:0000256" key="2">
    <source>
        <dbReference type="ARBA" id="ARBA00004370"/>
    </source>
</evidence>
<comment type="subcellular location">
    <subcellularLocation>
        <location evidence="2">Membrane</location>
    </subcellularLocation>
    <subcellularLocation>
        <location evidence="11">Mitochondrion inner membrane</location>
        <topology evidence="11">Single-pass membrane protein</topology>
    </subcellularLocation>
</comment>
<dbReference type="Proteomes" id="UP000179920">
    <property type="component" value="Chromosome XXI"/>
</dbReference>
<evidence type="ECO:0000313" key="15">
    <source>
        <dbReference type="Proteomes" id="UP000179920"/>
    </source>
</evidence>
<dbReference type="Pfam" id="PF17050">
    <property type="entry name" value="AIM5"/>
    <property type="match status" value="1"/>
</dbReference>
<evidence type="ECO:0000256" key="10">
    <source>
        <dbReference type="ARBA" id="ARBA00032985"/>
    </source>
</evidence>
<organism evidence="13 15">
    <name type="scientific">Ustilago bromivora</name>
    <dbReference type="NCBI Taxonomy" id="307758"/>
    <lineage>
        <taxon>Eukaryota</taxon>
        <taxon>Fungi</taxon>
        <taxon>Dikarya</taxon>
        <taxon>Basidiomycota</taxon>
        <taxon>Ustilaginomycotina</taxon>
        <taxon>Ustilaginomycetes</taxon>
        <taxon>Ustilaginales</taxon>
        <taxon>Ustilaginaceae</taxon>
        <taxon>Ustilago</taxon>
    </lineage>
</organism>
<evidence type="ECO:0000313" key="16">
    <source>
        <dbReference type="Proteomes" id="UP000658997"/>
    </source>
</evidence>
<evidence type="ECO:0000256" key="4">
    <source>
        <dbReference type="ARBA" id="ARBA00018170"/>
    </source>
</evidence>
<dbReference type="AlphaFoldDB" id="A0A1K0HCP0"/>
<comment type="similarity">
    <text evidence="3 11">Belongs to the MICOS complex subunit Mic12 family.</text>
</comment>
<reference evidence="15" key="1">
    <citation type="submission" date="2016-04" db="EMBL/GenBank/DDBJ databases">
        <authorList>
            <person name="Guldener U."/>
            <person name="Guldener U."/>
        </authorList>
    </citation>
    <scope>NUCLEOTIDE SEQUENCE [LARGE SCALE GENOMIC DNA]</scope>
    <source>
        <strain evidence="15">UB2112</strain>
    </source>
</reference>
<keyword evidence="5 11" id="KW-0812">Transmembrane</keyword>
<proteinExistence type="inferred from homology"/>
<dbReference type="InterPro" id="IPR031463">
    <property type="entry name" value="Mic12"/>
</dbReference>
<dbReference type="OrthoDB" id="3351759at2759"/>
<evidence type="ECO:0000256" key="6">
    <source>
        <dbReference type="ARBA" id="ARBA00022989"/>
    </source>
</evidence>
<reference evidence="13" key="2">
    <citation type="submission" date="2016-04" db="EMBL/GenBank/DDBJ databases">
        <authorList>
            <person name="Evans L.H."/>
            <person name="Alamgir A."/>
            <person name="Owens N."/>
            <person name="Weber N.D."/>
            <person name="Virtaneva K."/>
            <person name="Barbian K."/>
            <person name="Babar A."/>
            <person name="Rosenke K."/>
        </authorList>
    </citation>
    <scope>NUCLEOTIDE SEQUENCE</scope>
    <source>
        <strain evidence="13">UB2112</strain>
    </source>
</reference>
<evidence type="ECO:0000313" key="14">
    <source>
        <dbReference type="EMBL" id="SYW81395.1"/>
    </source>
</evidence>
<comment type="function">
    <text evidence="1 11">Component of the MICOS complex, a large protein complex of the mitochondrial inner membrane that plays crucial roles in the maintenance of crista junctions, inner membrane architecture, and formation of contact sites to the outer membrane.</text>
</comment>
<evidence type="ECO:0000256" key="5">
    <source>
        <dbReference type="ARBA" id="ARBA00022692"/>
    </source>
</evidence>
<sequence length="233" mass="24618">MAATRFILAPIGGVFVATSLLYPFRYTIAVRTHDTAVALNRIKLQLNDIDPDNWDKQGKERVTLQQLRPAYVAPARPSVTEEIKARWNKHLIGAVDKLINANYYDLFANGMVSAKNMISEKLGNSDRSSSSSSSNASVGTPLAAQQAATGGIKTGVIDTQRVSLRDESSAALAARDAARGAGSSVGSRLARAVGMDAGKVDKVVEAKTGPGLGRVADGPAGRTFYLGEGTSLR</sequence>
<name>A0A1K0HCP0_9BASI</name>
<evidence type="ECO:0000256" key="3">
    <source>
        <dbReference type="ARBA" id="ARBA00009188"/>
    </source>
</evidence>
<evidence type="ECO:0000256" key="11">
    <source>
        <dbReference type="RuleBase" id="RU363010"/>
    </source>
</evidence>